<feature type="compositionally biased region" description="Basic and acidic residues" evidence="1">
    <location>
        <begin position="25"/>
        <end position="34"/>
    </location>
</feature>
<keyword evidence="3" id="KW-1185">Reference proteome</keyword>
<evidence type="ECO:0000256" key="1">
    <source>
        <dbReference type="SAM" id="MobiDB-lite"/>
    </source>
</evidence>
<proteinExistence type="predicted"/>
<name>A0AAN4ZBS0_9BILA</name>
<accession>A0AAN4ZBS0</accession>
<gene>
    <name evidence="2" type="ORF">PMAYCL1PPCAC_07996</name>
</gene>
<reference evidence="3" key="1">
    <citation type="submission" date="2022-10" db="EMBL/GenBank/DDBJ databases">
        <title>Genome assembly of Pristionchus species.</title>
        <authorList>
            <person name="Yoshida K."/>
            <person name="Sommer R.J."/>
        </authorList>
    </citation>
    <scope>NUCLEOTIDE SEQUENCE [LARGE SCALE GENOMIC DNA]</scope>
    <source>
        <strain evidence="3">RS5460</strain>
    </source>
</reference>
<comment type="caution">
    <text evidence="2">The sequence shown here is derived from an EMBL/GenBank/DDBJ whole genome shotgun (WGS) entry which is preliminary data.</text>
</comment>
<evidence type="ECO:0000313" key="3">
    <source>
        <dbReference type="Proteomes" id="UP001328107"/>
    </source>
</evidence>
<evidence type="ECO:0000313" key="2">
    <source>
        <dbReference type="EMBL" id="GMR37801.1"/>
    </source>
</evidence>
<sequence>NRRDDAERSEGNESEILSLLPSTPESEKGRKEGKCLTSHSSSGSIDVFAHFPTVHVTVTTTCESEVSVDERNPTSCCFFS</sequence>
<organism evidence="2 3">
    <name type="scientific">Pristionchus mayeri</name>
    <dbReference type="NCBI Taxonomy" id="1317129"/>
    <lineage>
        <taxon>Eukaryota</taxon>
        <taxon>Metazoa</taxon>
        <taxon>Ecdysozoa</taxon>
        <taxon>Nematoda</taxon>
        <taxon>Chromadorea</taxon>
        <taxon>Rhabditida</taxon>
        <taxon>Rhabditina</taxon>
        <taxon>Diplogasteromorpha</taxon>
        <taxon>Diplogasteroidea</taxon>
        <taxon>Neodiplogasteridae</taxon>
        <taxon>Pristionchus</taxon>
    </lineage>
</organism>
<feature type="non-terminal residue" evidence="2">
    <location>
        <position position="1"/>
    </location>
</feature>
<feature type="compositionally biased region" description="Basic and acidic residues" evidence="1">
    <location>
        <begin position="1"/>
        <end position="11"/>
    </location>
</feature>
<feature type="region of interest" description="Disordered" evidence="1">
    <location>
        <begin position="1"/>
        <end position="41"/>
    </location>
</feature>
<dbReference type="Proteomes" id="UP001328107">
    <property type="component" value="Unassembled WGS sequence"/>
</dbReference>
<protein>
    <submittedName>
        <fullName evidence="2">Uncharacterized protein</fullName>
    </submittedName>
</protein>
<dbReference type="EMBL" id="BTRK01000002">
    <property type="protein sequence ID" value="GMR37801.1"/>
    <property type="molecule type" value="Genomic_DNA"/>
</dbReference>
<dbReference type="AlphaFoldDB" id="A0AAN4ZBS0"/>